<feature type="region of interest" description="Disordered" evidence="4">
    <location>
        <begin position="16"/>
        <end position="122"/>
    </location>
</feature>
<dbReference type="CDD" id="cd22028">
    <property type="entry name" value="HMG-box_SoxA_SoxB_SoxG"/>
    <property type="match status" value="1"/>
</dbReference>
<dbReference type="InterPro" id="IPR050140">
    <property type="entry name" value="SRY-related_HMG-box_TF-like"/>
</dbReference>
<feature type="region of interest" description="Disordered" evidence="4">
    <location>
        <begin position="329"/>
        <end position="444"/>
    </location>
</feature>
<organism evidence="6 7">
    <name type="scientific">Orchesella dallaii</name>
    <dbReference type="NCBI Taxonomy" id="48710"/>
    <lineage>
        <taxon>Eukaryota</taxon>
        <taxon>Metazoa</taxon>
        <taxon>Ecdysozoa</taxon>
        <taxon>Arthropoda</taxon>
        <taxon>Hexapoda</taxon>
        <taxon>Collembola</taxon>
        <taxon>Entomobryomorpha</taxon>
        <taxon>Entomobryoidea</taxon>
        <taxon>Orchesellidae</taxon>
        <taxon>Orchesellinae</taxon>
        <taxon>Orchesella</taxon>
    </lineage>
</organism>
<dbReference type="Gene3D" id="1.10.30.10">
    <property type="entry name" value="High mobility group box domain"/>
    <property type="match status" value="1"/>
</dbReference>
<dbReference type="SUPFAM" id="SSF47095">
    <property type="entry name" value="HMG-box"/>
    <property type="match status" value="1"/>
</dbReference>
<feature type="compositionally biased region" description="Polar residues" evidence="4">
    <location>
        <begin position="329"/>
        <end position="351"/>
    </location>
</feature>
<protein>
    <recommendedName>
        <fullName evidence="5">HMG box domain-containing protein</fullName>
    </recommendedName>
</protein>
<feature type="compositionally biased region" description="Basic residues" evidence="4">
    <location>
        <begin position="52"/>
        <end position="64"/>
    </location>
</feature>
<dbReference type="Proteomes" id="UP001642540">
    <property type="component" value="Unassembled WGS sequence"/>
</dbReference>
<feature type="domain" description="HMG box" evidence="5">
    <location>
        <begin position="124"/>
        <end position="192"/>
    </location>
</feature>
<dbReference type="PANTHER" id="PTHR10270">
    <property type="entry name" value="SOX TRANSCRIPTION FACTOR"/>
    <property type="match status" value="1"/>
</dbReference>
<dbReference type="InterPro" id="IPR009071">
    <property type="entry name" value="HMG_box_dom"/>
</dbReference>
<dbReference type="Pfam" id="PF00505">
    <property type="entry name" value="HMG_box"/>
    <property type="match status" value="1"/>
</dbReference>
<dbReference type="PANTHER" id="PTHR10270:SF324">
    <property type="entry name" value="SOX DOMAIN-CONTAINING PROTEIN DICHAETE-RELATED"/>
    <property type="match status" value="1"/>
</dbReference>
<keyword evidence="2 3" id="KW-0539">Nucleus</keyword>
<dbReference type="PROSITE" id="PS50118">
    <property type="entry name" value="HMG_BOX_2"/>
    <property type="match status" value="1"/>
</dbReference>
<accession>A0ABP1R8G0</accession>
<keyword evidence="1 3" id="KW-0238">DNA-binding</keyword>
<name>A0ABP1R8G0_9HEXA</name>
<dbReference type="EMBL" id="CAXLJM020000057">
    <property type="protein sequence ID" value="CAL8118865.1"/>
    <property type="molecule type" value="Genomic_DNA"/>
</dbReference>
<dbReference type="SMART" id="SM00398">
    <property type="entry name" value="HMG"/>
    <property type="match status" value="1"/>
</dbReference>
<dbReference type="InterPro" id="IPR036910">
    <property type="entry name" value="HMG_box_dom_sf"/>
</dbReference>
<sequence>MCDDNISAYNSRLSHDLSSRMGPSGPLMSLAASHGLTPPSSLMGHHGISSALHHHLQQQHHNHHTTPTSHLTPPSTGSSSGSSTGLMSPQSVMGGSMKSSGQKKDSPGGLGGLGGANAMSDDHIKRPMNAFMVWSRMQRRKIAQENPKMHNSEISKRLGAEWKLLTEDEKRPFIDEAKRLRAQHMKDHPDYKYRPRRKPKTLKKEGYPYSFPYPSVPMDALRAGLPGAAAQMSSYYNSYGGAGGFGSAMHNSSLAAAAAAAAVTNPAAHQVVSSMQDAMKAYSGMDDKYRYSAAAISSMYPSPEAVAAAAAKYMQEAAAGKSYLDSNNPRYFDSGSPNKHFTPGSTPTSAANDRYDLLHNGNKSTESDSPKSSSHDESATGTPDPIHGPNSNNHNGGSSGGGHLGRHSSQSSGSNGINASNNRGTPDEMHHASGSPSSMVVTSGAPGFPPQFSLASYYSQLNQAGIHASAAGSHGAASLTPSLAHMAQYGHTPGVMPNGQNPYQMSHHQTNGSSGPGGPNAGGDFRRALPVIF</sequence>
<feature type="compositionally biased region" description="Low complexity" evidence="4">
    <location>
        <begin position="387"/>
        <end position="396"/>
    </location>
</feature>
<proteinExistence type="predicted"/>
<evidence type="ECO:0000256" key="3">
    <source>
        <dbReference type="PROSITE-ProRule" id="PRU00267"/>
    </source>
</evidence>
<evidence type="ECO:0000256" key="4">
    <source>
        <dbReference type="SAM" id="MobiDB-lite"/>
    </source>
</evidence>
<evidence type="ECO:0000256" key="2">
    <source>
        <dbReference type="ARBA" id="ARBA00023242"/>
    </source>
</evidence>
<feature type="compositionally biased region" description="Basic and acidic residues" evidence="4">
    <location>
        <begin position="365"/>
        <end position="378"/>
    </location>
</feature>
<feature type="compositionally biased region" description="Low complexity" evidence="4">
    <location>
        <begin position="65"/>
        <end position="91"/>
    </location>
</feature>
<evidence type="ECO:0000259" key="5">
    <source>
        <dbReference type="PROSITE" id="PS50118"/>
    </source>
</evidence>
<evidence type="ECO:0000313" key="7">
    <source>
        <dbReference type="Proteomes" id="UP001642540"/>
    </source>
</evidence>
<reference evidence="6 7" key="1">
    <citation type="submission" date="2024-08" db="EMBL/GenBank/DDBJ databases">
        <authorList>
            <person name="Cucini C."/>
            <person name="Frati F."/>
        </authorList>
    </citation>
    <scope>NUCLEOTIDE SEQUENCE [LARGE SCALE GENOMIC DNA]</scope>
</reference>
<feature type="DNA-binding region" description="HMG box" evidence="3">
    <location>
        <begin position="124"/>
        <end position="192"/>
    </location>
</feature>
<gene>
    <name evidence="6" type="ORF">ODALV1_LOCUS18303</name>
</gene>
<feature type="compositionally biased region" description="Low complexity" evidence="4">
    <location>
        <begin position="407"/>
        <end position="422"/>
    </location>
</feature>
<evidence type="ECO:0000313" key="6">
    <source>
        <dbReference type="EMBL" id="CAL8118865.1"/>
    </source>
</evidence>
<evidence type="ECO:0000256" key="1">
    <source>
        <dbReference type="ARBA" id="ARBA00023125"/>
    </source>
</evidence>
<keyword evidence="7" id="KW-1185">Reference proteome</keyword>
<comment type="caution">
    <text evidence="6">The sequence shown here is derived from an EMBL/GenBank/DDBJ whole genome shotgun (WGS) entry which is preliminary data.</text>
</comment>